<keyword evidence="4" id="KW-1015">Disulfide bond</keyword>
<dbReference type="GO" id="GO:0005615">
    <property type="term" value="C:extracellular space"/>
    <property type="evidence" value="ECO:0007669"/>
    <property type="project" value="TreeGrafter"/>
</dbReference>
<dbReference type="EMBL" id="LWLT01000012">
    <property type="status" value="NOT_ANNOTATED_CDS"/>
    <property type="molecule type" value="Genomic_DNA"/>
</dbReference>
<dbReference type="FunFam" id="3.30.500.10:FF:000004">
    <property type="entry name" value="Retinoic acid early-inducible protein 1-beta"/>
    <property type="match status" value="1"/>
</dbReference>
<gene>
    <name evidence="7" type="primary">LOC108636750</name>
</gene>
<comment type="subcellular location">
    <subcellularLocation>
        <location evidence="1">Membrane</location>
    </subcellularLocation>
</comment>
<sequence>MVCVVGCHCSVSPALHFTPLSHNWGKGPQGLFSPTSPSLCFAFTDARFLSYNFTIDPRPRDDQPWCEVQGEIDQKVFLSYDCGTAKIKYLSPLGEEVKNMSTWETQTDTLKDTGDLLKGQMPDVTPEKHTDRGSGPLTLQARMTCWREGNGHTSASWEFGFNGQLCLLFDSKNGFWTMVHSKGRRMREKWENDRGVTYFFKKVSMGNCRAWLWDFMVCWEKMLKTSASPTTGPPTVKSSATASKHITWILPMLLTSFIITVFLG</sequence>
<dbReference type="GO" id="GO:0002476">
    <property type="term" value="P:antigen processing and presentation of endogenous peptide antigen via MHC class Ib"/>
    <property type="evidence" value="ECO:0007669"/>
    <property type="project" value="TreeGrafter"/>
</dbReference>
<dbReference type="Ensembl" id="ENSCHIT00000007118.1">
    <property type="protein sequence ID" value="ENSCHIP00000002298.1"/>
    <property type="gene ID" value="ENSCHIG00000005334.1"/>
</dbReference>
<dbReference type="PANTHER" id="PTHR16675">
    <property type="entry name" value="MHC CLASS I-RELATED"/>
    <property type="match status" value="1"/>
</dbReference>
<feature type="domain" description="MHC class I-like antigen recognition-like" evidence="6">
    <location>
        <begin position="49"/>
        <end position="216"/>
    </location>
</feature>
<reference evidence="7" key="2">
    <citation type="submission" date="2025-08" db="UniProtKB">
        <authorList>
            <consortium name="Ensembl"/>
        </authorList>
    </citation>
    <scope>IDENTIFICATION</scope>
</reference>
<dbReference type="Bgee" id="ENSCHIG00000005334">
    <property type="expression patterns" value="Expressed in rumen and 9 other cell types or tissues"/>
</dbReference>
<dbReference type="OMA" id="WQRGACL"/>
<dbReference type="Pfam" id="PF00129">
    <property type="entry name" value="MHC_I"/>
    <property type="match status" value="1"/>
</dbReference>
<reference evidence="7" key="3">
    <citation type="submission" date="2025-09" db="UniProtKB">
        <authorList>
            <consortium name="Ensembl"/>
        </authorList>
    </citation>
    <scope>IDENTIFICATION</scope>
</reference>
<evidence type="ECO:0000256" key="2">
    <source>
        <dbReference type="ARBA" id="ARBA00022729"/>
    </source>
</evidence>
<dbReference type="Proteomes" id="UP000291000">
    <property type="component" value="Chromosome 9"/>
</dbReference>
<keyword evidence="8" id="KW-1185">Reference proteome</keyword>
<dbReference type="GO" id="GO:0002486">
    <property type="term" value="P:antigen processing and presentation of endogenous peptide antigen via MHC class I via ER pathway, TAP-independent"/>
    <property type="evidence" value="ECO:0007669"/>
    <property type="project" value="TreeGrafter"/>
</dbReference>
<name>A0A452DRD4_CAPHI</name>
<dbReference type="SUPFAM" id="SSF54452">
    <property type="entry name" value="MHC antigen-recognition domain"/>
    <property type="match status" value="1"/>
</dbReference>
<evidence type="ECO:0000259" key="6">
    <source>
        <dbReference type="Pfam" id="PF00129"/>
    </source>
</evidence>
<proteinExistence type="predicted"/>
<evidence type="ECO:0000256" key="5">
    <source>
        <dbReference type="ARBA" id="ARBA00023180"/>
    </source>
</evidence>
<evidence type="ECO:0000256" key="3">
    <source>
        <dbReference type="ARBA" id="ARBA00023136"/>
    </source>
</evidence>
<keyword evidence="3" id="KW-0472">Membrane</keyword>
<evidence type="ECO:0000313" key="7">
    <source>
        <dbReference type="Ensembl" id="ENSCHIP00000002298.1"/>
    </source>
</evidence>
<dbReference type="InterPro" id="IPR050208">
    <property type="entry name" value="MHC_class-I_related"/>
</dbReference>
<dbReference type="STRING" id="9925.ENSCHIP00000002298"/>
<dbReference type="GO" id="GO:0001916">
    <property type="term" value="P:positive regulation of T cell mediated cytotoxicity"/>
    <property type="evidence" value="ECO:0007669"/>
    <property type="project" value="TreeGrafter"/>
</dbReference>
<accession>A0A452DRD4</accession>
<dbReference type="GeneTree" id="ENSGT01120000271825"/>
<keyword evidence="5" id="KW-0325">Glycoprotein</keyword>
<dbReference type="PANTHER" id="PTHR16675:SF1">
    <property type="entry name" value="UL16 BINDING PROTEIN 21"/>
    <property type="match status" value="1"/>
</dbReference>
<dbReference type="InterPro" id="IPR037055">
    <property type="entry name" value="MHC_I-like_Ag-recog_sf"/>
</dbReference>
<protein>
    <recommendedName>
        <fullName evidence="6">MHC class I-like antigen recognition-like domain-containing protein</fullName>
    </recommendedName>
</protein>
<dbReference type="InterPro" id="IPR011161">
    <property type="entry name" value="MHC_I-like_Ag-recog"/>
</dbReference>
<keyword evidence="2" id="KW-0732">Signal</keyword>
<dbReference type="AlphaFoldDB" id="A0A452DRD4"/>
<dbReference type="Gene3D" id="3.30.500.10">
    <property type="entry name" value="MHC class I-like antigen recognition-like"/>
    <property type="match status" value="1"/>
</dbReference>
<reference evidence="7 8" key="1">
    <citation type="submission" date="2016-04" db="EMBL/GenBank/DDBJ databases">
        <title>Polished mammalian reference genomes with single-molecule sequencing and chromosome conformation capture applied to the Capra hircus genome.</title>
        <authorList>
            <person name="Bickhart D.M."/>
            <person name="Koren S."/>
            <person name="Rosen B."/>
            <person name="Hastie A."/>
            <person name="Liachko I."/>
            <person name="Sullivan S.T."/>
            <person name="Burton J."/>
            <person name="Sayre B.L."/>
            <person name="Huson H.J."/>
            <person name="Lee J."/>
            <person name="Lam E."/>
            <person name="Kelley C.M."/>
            <person name="Hutchison J.L."/>
            <person name="Zhou Y."/>
            <person name="Sun J."/>
            <person name="Crisa A."/>
            <person name="Schwartz J.C."/>
            <person name="Hammond J.A."/>
            <person name="Schroeder S.G."/>
            <person name="Liu G.E."/>
            <person name="Dunham M."/>
            <person name="Shendure J."/>
            <person name="Sonstegard T.S."/>
            <person name="Phillippy A.M."/>
            <person name="Van Tassell C.P."/>
            <person name="Smith T.P."/>
        </authorList>
    </citation>
    <scope>NUCLEOTIDE SEQUENCE [LARGE SCALE GENOMIC DNA]</scope>
</reference>
<dbReference type="GO" id="GO:0006955">
    <property type="term" value="P:immune response"/>
    <property type="evidence" value="ECO:0007669"/>
    <property type="project" value="TreeGrafter"/>
</dbReference>
<dbReference type="InterPro" id="IPR011162">
    <property type="entry name" value="MHC_I/II-like_Ag-recog"/>
</dbReference>
<evidence type="ECO:0000256" key="1">
    <source>
        <dbReference type="ARBA" id="ARBA00004370"/>
    </source>
</evidence>
<dbReference type="GO" id="GO:0009897">
    <property type="term" value="C:external side of plasma membrane"/>
    <property type="evidence" value="ECO:0007669"/>
    <property type="project" value="TreeGrafter"/>
</dbReference>
<evidence type="ECO:0000313" key="8">
    <source>
        <dbReference type="Proteomes" id="UP000291000"/>
    </source>
</evidence>
<organism evidence="7 8">
    <name type="scientific">Capra hircus</name>
    <name type="common">Goat</name>
    <dbReference type="NCBI Taxonomy" id="9925"/>
    <lineage>
        <taxon>Eukaryota</taxon>
        <taxon>Metazoa</taxon>
        <taxon>Chordata</taxon>
        <taxon>Craniata</taxon>
        <taxon>Vertebrata</taxon>
        <taxon>Euteleostomi</taxon>
        <taxon>Mammalia</taxon>
        <taxon>Eutheria</taxon>
        <taxon>Laurasiatheria</taxon>
        <taxon>Artiodactyla</taxon>
        <taxon>Ruminantia</taxon>
        <taxon>Pecora</taxon>
        <taxon>Bovidae</taxon>
        <taxon>Caprinae</taxon>
        <taxon>Capra</taxon>
    </lineage>
</organism>
<evidence type="ECO:0000256" key="4">
    <source>
        <dbReference type="ARBA" id="ARBA00023157"/>
    </source>
</evidence>